<accession>A0AB37EA63</accession>
<dbReference type="InterPro" id="IPR051803">
    <property type="entry name" value="TA_system_RelE-like_toxin"/>
</dbReference>
<sequence>MTRVVWTIRSLRSLRSIQAYISHFNPLASQRIASRLKAAGDSLADFPERGAPIGGGRRQLTHVPPYLLRYRVVGDMVVILDIRHSAQDLD</sequence>
<evidence type="ECO:0000256" key="1">
    <source>
        <dbReference type="ARBA" id="ARBA00006226"/>
    </source>
</evidence>
<dbReference type="RefSeq" id="WP_040349638.1">
    <property type="nucleotide sequence ID" value="NZ_CP048751.1"/>
</dbReference>
<proteinExistence type="inferred from homology"/>
<organism evidence="3 4">
    <name type="scientific">Brevundimonas mediterranea</name>
    <dbReference type="NCBI Taxonomy" id="74329"/>
    <lineage>
        <taxon>Bacteria</taxon>
        <taxon>Pseudomonadati</taxon>
        <taxon>Pseudomonadota</taxon>
        <taxon>Alphaproteobacteria</taxon>
        <taxon>Caulobacterales</taxon>
        <taxon>Caulobacteraceae</taxon>
        <taxon>Brevundimonas</taxon>
    </lineage>
</organism>
<comment type="similarity">
    <text evidence="1">Belongs to the RelE toxin family.</text>
</comment>
<dbReference type="PANTHER" id="PTHR33755">
    <property type="entry name" value="TOXIN PARE1-RELATED"/>
    <property type="match status" value="1"/>
</dbReference>
<protein>
    <submittedName>
        <fullName evidence="3">Type II toxin-antitoxin system RelE/ParE family toxin</fullName>
    </submittedName>
</protein>
<dbReference type="InterPro" id="IPR035093">
    <property type="entry name" value="RelE/ParE_toxin_dom_sf"/>
</dbReference>
<gene>
    <name evidence="3" type="ORF">GYM46_14470</name>
</gene>
<dbReference type="EMBL" id="CP048751">
    <property type="protein sequence ID" value="QIH74047.1"/>
    <property type="molecule type" value="Genomic_DNA"/>
</dbReference>
<dbReference type="InterPro" id="IPR007712">
    <property type="entry name" value="RelE/ParE_toxin"/>
</dbReference>
<keyword evidence="2" id="KW-1277">Toxin-antitoxin system</keyword>
<reference evidence="3 4" key="1">
    <citation type="submission" date="2020-01" db="EMBL/GenBank/DDBJ databases">
        <authorList>
            <person name="Wang S."/>
        </authorList>
    </citation>
    <scope>NUCLEOTIDE SEQUENCE [LARGE SCALE GENOMIC DNA]</scope>
    <source>
        <strain evidence="3 4">D151-2-6</strain>
    </source>
</reference>
<dbReference type="Pfam" id="PF05016">
    <property type="entry name" value="ParE_toxin"/>
    <property type="match status" value="1"/>
</dbReference>
<dbReference type="Proteomes" id="UP000501325">
    <property type="component" value="Chromosome"/>
</dbReference>
<dbReference type="AlphaFoldDB" id="A0AB37EA63"/>
<dbReference type="KEGG" id="bmed:GYM46_14470"/>
<evidence type="ECO:0000313" key="3">
    <source>
        <dbReference type="EMBL" id="QIH74047.1"/>
    </source>
</evidence>
<name>A0AB37EA63_9CAUL</name>
<dbReference type="PANTHER" id="PTHR33755:SF7">
    <property type="entry name" value="TOXIN MODULE OF TOXIN-ANTITOXIN SYSTEM RELE_STBE FAMILY"/>
    <property type="match status" value="1"/>
</dbReference>
<dbReference type="Gene3D" id="3.30.2310.20">
    <property type="entry name" value="RelE-like"/>
    <property type="match status" value="1"/>
</dbReference>
<evidence type="ECO:0000256" key="2">
    <source>
        <dbReference type="ARBA" id="ARBA00022649"/>
    </source>
</evidence>
<evidence type="ECO:0000313" key="4">
    <source>
        <dbReference type="Proteomes" id="UP000501325"/>
    </source>
</evidence>